<dbReference type="RefSeq" id="WP_205361476.1">
    <property type="nucleotide sequence ID" value="NZ_JADKYB010000021.1"/>
</dbReference>
<dbReference type="InterPro" id="IPR045428">
    <property type="entry name" value="EACC1"/>
</dbReference>
<evidence type="ECO:0000313" key="2">
    <source>
        <dbReference type="Proteomes" id="UP000749040"/>
    </source>
</evidence>
<protein>
    <submittedName>
        <fullName evidence="1">Uncharacterized protein</fullName>
    </submittedName>
</protein>
<dbReference type="EMBL" id="JADKYB010000021">
    <property type="protein sequence ID" value="MBM9508953.1"/>
    <property type="molecule type" value="Genomic_DNA"/>
</dbReference>
<dbReference type="Pfam" id="PF19953">
    <property type="entry name" value="EACC1"/>
    <property type="match status" value="1"/>
</dbReference>
<proteinExistence type="predicted"/>
<gene>
    <name evidence="1" type="ORF">ITX44_31280</name>
</gene>
<accession>A0ABS2U028</accession>
<name>A0ABS2U028_9ACTN</name>
<sequence length="122" mass="13338">MRLQIRAVDQDGARELRELYHWLRAEEDAPEEIRLVRGDPPLGPAVGSEVIDLVLTHSVAVANLTMAYASWHRARPRRAAGFTFTRMSDGRSVTVPDGSDDSVRLLLAALAAPPPPGTAHHP</sequence>
<keyword evidence="2" id="KW-1185">Reference proteome</keyword>
<reference evidence="1 2" key="1">
    <citation type="submission" date="2021-01" db="EMBL/GenBank/DDBJ databases">
        <title>Streptomyces acididurans sp. nov., isolated from a peat swamp forest soil.</title>
        <authorList>
            <person name="Chantavorakit T."/>
            <person name="Duangmal K."/>
        </authorList>
    </citation>
    <scope>NUCLEOTIDE SEQUENCE [LARGE SCALE GENOMIC DNA]</scope>
    <source>
        <strain evidence="1 2">KK5PA1</strain>
    </source>
</reference>
<evidence type="ECO:0000313" key="1">
    <source>
        <dbReference type="EMBL" id="MBM9508953.1"/>
    </source>
</evidence>
<comment type="caution">
    <text evidence="1">The sequence shown here is derived from an EMBL/GenBank/DDBJ whole genome shotgun (WGS) entry which is preliminary data.</text>
</comment>
<organism evidence="1 2">
    <name type="scientific">Actinacidiphila acididurans</name>
    <dbReference type="NCBI Taxonomy" id="2784346"/>
    <lineage>
        <taxon>Bacteria</taxon>
        <taxon>Bacillati</taxon>
        <taxon>Actinomycetota</taxon>
        <taxon>Actinomycetes</taxon>
        <taxon>Kitasatosporales</taxon>
        <taxon>Streptomycetaceae</taxon>
        <taxon>Actinacidiphila</taxon>
    </lineage>
</organism>
<dbReference type="Proteomes" id="UP000749040">
    <property type="component" value="Unassembled WGS sequence"/>
</dbReference>